<dbReference type="GeneID" id="83203057"/>
<dbReference type="InterPro" id="IPR051678">
    <property type="entry name" value="AGP_Transferase"/>
</dbReference>
<keyword evidence="3" id="KW-1185">Reference proteome</keyword>
<dbReference type="AlphaFoldDB" id="A0A9W9NUK9"/>
<dbReference type="InterPro" id="IPR011009">
    <property type="entry name" value="Kinase-like_dom_sf"/>
</dbReference>
<proteinExistence type="predicted"/>
<dbReference type="Pfam" id="PF01636">
    <property type="entry name" value="APH"/>
    <property type="match status" value="1"/>
</dbReference>
<dbReference type="SUPFAM" id="SSF56112">
    <property type="entry name" value="Protein kinase-like (PK-like)"/>
    <property type="match status" value="1"/>
</dbReference>
<reference evidence="2" key="1">
    <citation type="submission" date="2022-11" db="EMBL/GenBank/DDBJ databases">
        <authorList>
            <person name="Petersen C."/>
        </authorList>
    </citation>
    <scope>NUCLEOTIDE SEQUENCE</scope>
    <source>
        <strain evidence="2">IBT 19713</strain>
    </source>
</reference>
<accession>A0A9W9NUK9</accession>
<name>A0A9W9NUK9_9EURO</name>
<dbReference type="InterPro" id="IPR002575">
    <property type="entry name" value="Aminoglycoside_PTrfase"/>
</dbReference>
<dbReference type="CDD" id="cd05120">
    <property type="entry name" value="APH_ChoK_like"/>
    <property type="match status" value="1"/>
</dbReference>
<gene>
    <name evidence="2" type="ORF">N7468_006458</name>
</gene>
<sequence>MASENICSACSWSPTRQEDCRYNSHVKIFYGVSNRGVWSLGSNLILKERSIEPPNFESLNIRFLAERTSIPIPKIVEEWQEDNGTYFLLTKRIQGHTLSEIWPTMSGADKERVAKQTAEYVMQLRELHSNRMECLGGRPLYSAFLFPNGYGIGHGPFSSDDELWAEMSLALSNVPEEIRLGLRQRMPSAAPYTFTHSDLTNVNIIVDNGNLVGILDWESSGYFPVWWEFTCAGIGLGQEDKEWKELLRKHLPDHTEARNFWLDFFALRKYPNLDERGLSFLNSCGLSMPNEA</sequence>
<dbReference type="OrthoDB" id="8300194at2759"/>
<dbReference type="PANTHER" id="PTHR21310:SF15">
    <property type="entry name" value="AMINOGLYCOSIDE PHOSPHOTRANSFERASE DOMAIN-CONTAINING PROTEIN"/>
    <property type="match status" value="1"/>
</dbReference>
<dbReference type="EMBL" id="JAPQKS010000005">
    <property type="protein sequence ID" value="KAJ5225233.1"/>
    <property type="molecule type" value="Genomic_DNA"/>
</dbReference>
<evidence type="ECO:0000259" key="1">
    <source>
        <dbReference type="Pfam" id="PF01636"/>
    </source>
</evidence>
<evidence type="ECO:0000313" key="2">
    <source>
        <dbReference type="EMBL" id="KAJ5225233.1"/>
    </source>
</evidence>
<dbReference type="PANTHER" id="PTHR21310">
    <property type="entry name" value="AMINOGLYCOSIDE PHOSPHOTRANSFERASE-RELATED-RELATED"/>
    <property type="match status" value="1"/>
</dbReference>
<organism evidence="2 3">
    <name type="scientific">Penicillium chermesinum</name>
    <dbReference type="NCBI Taxonomy" id="63820"/>
    <lineage>
        <taxon>Eukaryota</taxon>
        <taxon>Fungi</taxon>
        <taxon>Dikarya</taxon>
        <taxon>Ascomycota</taxon>
        <taxon>Pezizomycotina</taxon>
        <taxon>Eurotiomycetes</taxon>
        <taxon>Eurotiomycetidae</taxon>
        <taxon>Eurotiales</taxon>
        <taxon>Aspergillaceae</taxon>
        <taxon>Penicillium</taxon>
    </lineage>
</organism>
<reference evidence="2" key="2">
    <citation type="journal article" date="2023" name="IMA Fungus">
        <title>Comparative genomic study of the Penicillium genus elucidates a diverse pangenome and 15 lateral gene transfer events.</title>
        <authorList>
            <person name="Petersen C."/>
            <person name="Sorensen T."/>
            <person name="Nielsen M.R."/>
            <person name="Sondergaard T.E."/>
            <person name="Sorensen J.L."/>
            <person name="Fitzpatrick D.A."/>
            <person name="Frisvad J.C."/>
            <person name="Nielsen K.L."/>
        </authorList>
    </citation>
    <scope>NUCLEOTIDE SEQUENCE</scope>
    <source>
        <strain evidence="2">IBT 19713</strain>
    </source>
</reference>
<dbReference type="Proteomes" id="UP001150941">
    <property type="component" value="Unassembled WGS sequence"/>
</dbReference>
<comment type="caution">
    <text evidence="2">The sequence shown here is derived from an EMBL/GenBank/DDBJ whole genome shotgun (WGS) entry which is preliminary data.</text>
</comment>
<protein>
    <recommendedName>
        <fullName evidence="1">Aminoglycoside phosphotransferase domain-containing protein</fullName>
    </recommendedName>
</protein>
<evidence type="ECO:0000313" key="3">
    <source>
        <dbReference type="Proteomes" id="UP001150941"/>
    </source>
</evidence>
<dbReference type="Gene3D" id="3.90.1200.10">
    <property type="match status" value="1"/>
</dbReference>
<feature type="domain" description="Aminoglycoside phosphotransferase" evidence="1">
    <location>
        <begin position="61"/>
        <end position="234"/>
    </location>
</feature>
<dbReference type="RefSeq" id="XP_058328644.1">
    <property type="nucleotide sequence ID" value="XM_058475754.1"/>
</dbReference>